<evidence type="ECO:0000313" key="1">
    <source>
        <dbReference type="EMBL" id="GCF16016.1"/>
    </source>
</evidence>
<organism evidence="1 2">
    <name type="scientific">Haloarcula mannanilytica</name>
    <dbReference type="NCBI Taxonomy" id="2509225"/>
    <lineage>
        <taxon>Archaea</taxon>
        <taxon>Methanobacteriati</taxon>
        <taxon>Methanobacteriota</taxon>
        <taxon>Stenosarchaea group</taxon>
        <taxon>Halobacteria</taxon>
        <taxon>Halobacteriales</taxon>
        <taxon>Haloarculaceae</taxon>
        <taxon>Haloarcula</taxon>
    </lineage>
</organism>
<dbReference type="Proteomes" id="UP000304382">
    <property type="component" value="Unassembled WGS sequence"/>
</dbReference>
<dbReference type="EMBL" id="BIXZ01000014">
    <property type="protein sequence ID" value="GCF16016.1"/>
    <property type="molecule type" value="Genomic_DNA"/>
</dbReference>
<evidence type="ECO:0000313" key="2">
    <source>
        <dbReference type="Proteomes" id="UP000304382"/>
    </source>
</evidence>
<protein>
    <submittedName>
        <fullName evidence="1">Uncharacterized protein</fullName>
    </submittedName>
</protein>
<accession>A0A4C2ENU2</accession>
<gene>
    <name evidence="1" type="ORF">Harman_39510</name>
</gene>
<sequence length="80" mass="8815">MVRTIPLLPEVILIITVTLWFYRNILGLESSESQAMEVVEAFSPTTENRLADLAPPSVYSTTPVEAVPFTLPHEESPDSG</sequence>
<reference evidence="1 2" key="1">
    <citation type="submission" date="2019-02" db="EMBL/GenBank/DDBJ databases">
        <title>Haloarcula mannanilyticum sp. nov., a mannan degrading haloarchaeon isolated from commercial salt.</title>
        <authorList>
            <person name="Enomoto S."/>
            <person name="Shimane Y."/>
            <person name="Kamekura M."/>
            <person name="Ito T."/>
            <person name="Moriya O."/>
            <person name="Ihara K."/>
            <person name="Takahashi-Ando N."/>
            <person name="Fukushima Y."/>
            <person name="Yoshida Y."/>
            <person name="Usama R."/>
            <person name="Takai K."/>
            <person name="Minegishi H."/>
        </authorList>
    </citation>
    <scope>NUCLEOTIDE SEQUENCE [LARGE SCALE GENOMIC DNA]</scope>
    <source>
        <strain evidence="1 2">MD130-1</strain>
    </source>
</reference>
<keyword evidence="2" id="KW-1185">Reference proteome</keyword>
<comment type="caution">
    <text evidence="1">The sequence shown here is derived from an EMBL/GenBank/DDBJ whole genome shotgun (WGS) entry which is preliminary data.</text>
</comment>
<dbReference type="AlphaFoldDB" id="A0A4C2ENU2"/>
<name>A0A4C2ENU2_9EURY</name>
<proteinExistence type="predicted"/>